<keyword evidence="1" id="KW-1133">Transmembrane helix</keyword>
<gene>
    <name evidence="2" type="ORF">METZ01_LOCUS120534</name>
</gene>
<keyword evidence="1" id="KW-0812">Transmembrane</keyword>
<feature type="non-terminal residue" evidence="2">
    <location>
        <position position="1"/>
    </location>
</feature>
<dbReference type="AlphaFoldDB" id="A0A381XSR3"/>
<reference evidence="2" key="1">
    <citation type="submission" date="2018-05" db="EMBL/GenBank/DDBJ databases">
        <authorList>
            <person name="Lanie J.A."/>
            <person name="Ng W.-L."/>
            <person name="Kazmierczak K.M."/>
            <person name="Andrzejewski T.M."/>
            <person name="Davidsen T.M."/>
            <person name="Wayne K.J."/>
            <person name="Tettelin H."/>
            <person name="Glass J.I."/>
            <person name="Rusch D."/>
            <person name="Podicherti R."/>
            <person name="Tsui H.-C.T."/>
            <person name="Winkler M.E."/>
        </authorList>
    </citation>
    <scope>NUCLEOTIDE SEQUENCE</scope>
</reference>
<organism evidence="2">
    <name type="scientific">marine metagenome</name>
    <dbReference type="NCBI Taxonomy" id="408172"/>
    <lineage>
        <taxon>unclassified sequences</taxon>
        <taxon>metagenomes</taxon>
        <taxon>ecological metagenomes</taxon>
    </lineage>
</organism>
<dbReference type="Pfam" id="PF10027">
    <property type="entry name" value="DUF2269"/>
    <property type="match status" value="1"/>
</dbReference>
<dbReference type="EMBL" id="UINC01016213">
    <property type="protein sequence ID" value="SVA67680.1"/>
    <property type="molecule type" value="Genomic_DNA"/>
</dbReference>
<feature type="transmembrane region" description="Helical" evidence="1">
    <location>
        <begin position="84"/>
        <end position="103"/>
    </location>
</feature>
<dbReference type="InterPro" id="IPR018729">
    <property type="entry name" value="DUF2269_transmembrane"/>
</dbReference>
<feature type="transmembrane region" description="Helical" evidence="1">
    <location>
        <begin position="55"/>
        <end position="72"/>
    </location>
</feature>
<protein>
    <recommendedName>
        <fullName evidence="3">Copper resistance protein D domain-containing protein</fullName>
    </recommendedName>
</protein>
<proteinExistence type="predicted"/>
<evidence type="ECO:0008006" key="3">
    <source>
        <dbReference type="Google" id="ProtNLM"/>
    </source>
</evidence>
<name>A0A381XSR3_9ZZZZ</name>
<sequence length="151" mass="16722">VTLYHLLLFIHILLGMVWVGGIVHSEVQILGAERSRDPSRVVEAYVSLAATNRKLFLIPSWAVTGFGAWLVVETNRSFTELWIVLAMVGSLLAAGVGLVVLAAEGMRISRLVREGQDREVVLARIFRLSRLRKVHTLVLVGVLALMIWQPG</sequence>
<evidence type="ECO:0000313" key="2">
    <source>
        <dbReference type="EMBL" id="SVA67680.1"/>
    </source>
</evidence>
<accession>A0A381XSR3</accession>
<keyword evidence="1" id="KW-0472">Membrane</keyword>
<feature type="transmembrane region" description="Helical" evidence="1">
    <location>
        <begin position="6"/>
        <end position="27"/>
    </location>
</feature>
<feature type="transmembrane region" description="Helical" evidence="1">
    <location>
        <begin position="134"/>
        <end position="150"/>
    </location>
</feature>
<evidence type="ECO:0000256" key="1">
    <source>
        <dbReference type="SAM" id="Phobius"/>
    </source>
</evidence>